<dbReference type="AlphaFoldDB" id="A0A9X0QYM4"/>
<evidence type="ECO:0000313" key="4">
    <source>
        <dbReference type="Proteomes" id="UP000600101"/>
    </source>
</evidence>
<reference evidence="3" key="1">
    <citation type="submission" date="2020-08" db="EMBL/GenBank/DDBJ databases">
        <authorList>
            <person name="Hu Y."/>
            <person name="Nguyen S.V."/>
            <person name="Li F."/>
            <person name="Fanning S."/>
        </authorList>
    </citation>
    <scope>NUCLEOTIDE SEQUENCE</scope>
    <source>
        <strain evidence="3">SYSU D8009</strain>
    </source>
</reference>
<dbReference type="PANTHER" id="PTHR41259">
    <property type="entry name" value="DOUBLE-STRAND BREAK REPAIR RAD50 ATPASE, PUTATIVE-RELATED"/>
    <property type="match status" value="1"/>
</dbReference>
<dbReference type="EMBL" id="JACOMF010000015">
    <property type="protein sequence ID" value="MBC4016411.1"/>
    <property type="molecule type" value="Genomic_DNA"/>
</dbReference>
<keyword evidence="1" id="KW-0175">Coiled coil</keyword>
<dbReference type="InterPro" id="IPR038734">
    <property type="entry name" value="YhaN_AAA"/>
</dbReference>
<protein>
    <submittedName>
        <fullName evidence="3">AAA family ATPase</fullName>
    </submittedName>
</protein>
<comment type="caution">
    <text evidence="3">The sequence shown here is derived from an EMBL/GenBank/DDBJ whole genome shotgun (WGS) entry which is preliminary data.</text>
</comment>
<dbReference type="RefSeq" id="WP_186771184.1">
    <property type="nucleotide sequence ID" value="NZ_JACOMF010000015.1"/>
</dbReference>
<keyword evidence="4" id="KW-1185">Reference proteome</keyword>
<gene>
    <name evidence="3" type="ORF">H7965_13885</name>
</gene>
<feature type="coiled-coil region" evidence="1">
    <location>
        <begin position="724"/>
        <end position="758"/>
    </location>
</feature>
<feature type="domain" description="YhaN AAA" evidence="2">
    <location>
        <begin position="1"/>
        <end position="207"/>
    </location>
</feature>
<dbReference type="PANTHER" id="PTHR41259:SF1">
    <property type="entry name" value="DOUBLE-STRAND BREAK REPAIR RAD50 ATPASE, PUTATIVE-RELATED"/>
    <property type="match status" value="1"/>
</dbReference>
<organism evidence="3 4">
    <name type="scientific">Siccirubricoccus deserti</name>
    <dbReference type="NCBI Taxonomy" id="2013562"/>
    <lineage>
        <taxon>Bacteria</taxon>
        <taxon>Pseudomonadati</taxon>
        <taxon>Pseudomonadota</taxon>
        <taxon>Alphaproteobacteria</taxon>
        <taxon>Acetobacterales</taxon>
        <taxon>Roseomonadaceae</taxon>
        <taxon>Siccirubricoccus</taxon>
    </lineage>
</organism>
<feature type="coiled-coil region" evidence="1">
    <location>
        <begin position="275"/>
        <end position="302"/>
    </location>
</feature>
<proteinExistence type="predicted"/>
<dbReference type="Gene3D" id="3.40.50.300">
    <property type="entry name" value="P-loop containing nucleotide triphosphate hydrolases"/>
    <property type="match status" value="2"/>
</dbReference>
<evidence type="ECO:0000313" key="3">
    <source>
        <dbReference type="EMBL" id="MBC4016411.1"/>
    </source>
</evidence>
<dbReference type="InterPro" id="IPR027417">
    <property type="entry name" value="P-loop_NTPase"/>
</dbReference>
<accession>A0A9X0QYM4</accession>
<dbReference type="Proteomes" id="UP000600101">
    <property type="component" value="Unassembled WGS sequence"/>
</dbReference>
<evidence type="ECO:0000259" key="2">
    <source>
        <dbReference type="Pfam" id="PF13514"/>
    </source>
</evidence>
<dbReference type="Pfam" id="PF13514">
    <property type="entry name" value="AAA_27"/>
    <property type="match status" value="1"/>
</dbReference>
<name>A0A9X0QYM4_9PROT</name>
<dbReference type="SUPFAM" id="SSF52540">
    <property type="entry name" value="P-loop containing nucleoside triphosphate hydrolases"/>
    <property type="match status" value="1"/>
</dbReference>
<sequence>MRLTAFEVQRYGNFDRMRLAFDPRPGCINLVAAPNGAGKSVLLRAICDLLYGIPARTPMDFRHGYANMRLFAEAVDGSGATLRFGRRKGMGNTLIDADGAPLPPEVLRPLLGEVDQPMLERLFVLGTDRLRQGGEELLKSDGALGEALLAAAGGLREAHTLKEWLAAERDKAAPLRRSQTRPFYRGLDALQEAQRRLKQEIWQPKEWLEQERAAAAAEARRIAARAEAEAAGAAITRLERIRRVRPLLAEADEARAWLAANPGAPVLDAALAPRFRAARETRALAMAELESAERQRRGLAEQLGAVVPDGALLAEAEPIARLAEELGAAERAAAGLPRLEAALADAEARIRGLLRQIGADHSPAEAAALLPATPDSVAARGLIGAAEGAATAVAKAAERVAVLRHRLAEAQAALATLPPDGTEAGLQRLLREIREAGEPAAAAIAAQAAVETARAMVAAALARAAPWPGTAEVLRALPVAPLSAFERAAAALATTEARRRTAAEARDAALADAADAARRLAELQARAALPEDGALPRARRHRDTGWRLIHQLAFTLTPPAPEAVAEFAGAEALDLAYDRALRDADGLADSIAAEATRLGEAQAIRAEAAGLAARGQAAEAALAAAEAEWRAAAAAWAEACAPLGLPADASLAELRGLLAGRDRVVTALEALATAEAAAAALLARQQGWAARLAAVLDRPAAPLAVLLDAAEARLDAARAQSTERARQEATVGDLARQLAEAEVEAEAAAQRRAAWAADWEAALAKLGRPAGEAPAETRVVLDLLDSLAAAVQQAAADAAAARRDRLLVEGFQTEALALLARLPSGSPEPDPYAALRALRDRLAPAQEAAAKQALLHGQLDKAEAAKAARAAALDAAEAEWRVVLALLGAGSEPEAEVRLALAAQRREQAQTLARTAVALREAGDGLGEAALAAEAAAVPAETLPQALEAAREAAAAAQDAAEQAAGEVQSIRQAIRVREQAVAAVDAKADEQAAVALLGRTLEEALVLQVASGLLEDALRSVEVMDSPLLLQRITRVFRRLTRGAIERVVTEEAEGGQIRLAVVEPPDAVPKPVAALSEGSRDQLFLALRIIAIEDHLAGAPPLPFIADDILQTFDDGRALAAFEALLELSHKVQVIVLTHHEHLVALAGRLPPGAVALQRLVAPEPALG</sequence>
<evidence type="ECO:0000256" key="1">
    <source>
        <dbReference type="SAM" id="Coils"/>
    </source>
</evidence>